<dbReference type="Proteomes" id="UP000239203">
    <property type="component" value="Unassembled WGS sequence"/>
</dbReference>
<evidence type="ECO:0000256" key="2">
    <source>
        <dbReference type="SAM" id="Phobius"/>
    </source>
</evidence>
<keyword evidence="4" id="KW-1185">Reference proteome</keyword>
<organism evidence="3 4">
    <name type="scientific">Actinokineospora auranticolor</name>
    <dbReference type="NCBI Taxonomy" id="155976"/>
    <lineage>
        <taxon>Bacteria</taxon>
        <taxon>Bacillati</taxon>
        <taxon>Actinomycetota</taxon>
        <taxon>Actinomycetes</taxon>
        <taxon>Pseudonocardiales</taxon>
        <taxon>Pseudonocardiaceae</taxon>
        <taxon>Actinokineospora</taxon>
    </lineage>
</organism>
<comment type="caution">
    <text evidence="3">The sequence shown here is derived from an EMBL/GenBank/DDBJ whole genome shotgun (WGS) entry which is preliminary data.</text>
</comment>
<dbReference type="AlphaFoldDB" id="A0A2S6GBJ0"/>
<evidence type="ECO:0000313" key="3">
    <source>
        <dbReference type="EMBL" id="PPK61460.1"/>
    </source>
</evidence>
<sequence>MSRYWRAFTHWRRTRPFWGGVFVLLGAVPIFVLPLAPIKVLVASGVAGVSGLLIASIMAVLALSLWFTPQTRVIAGLITVLVSVAAFPLSNLGGLVIGSVLGIVGGAMATSWAPRKPSKQPTTVDEQPTDDPAARLHPTDSADAA</sequence>
<proteinExistence type="predicted"/>
<feature type="transmembrane region" description="Helical" evidence="2">
    <location>
        <begin position="73"/>
        <end position="89"/>
    </location>
</feature>
<keyword evidence="2" id="KW-0812">Transmembrane</keyword>
<evidence type="ECO:0000256" key="1">
    <source>
        <dbReference type="SAM" id="MobiDB-lite"/>
    </source>
</evidence>
<name>A0A2S6GBJ0_9PSEU</name>
<feature type="compositionally biased region" description="Basic and acidic residues" evidence="1">
    <location>
        <begin position="132"/>
        <end position="145"/>
    </location>
</feature>
<dbReference type="InterPro" id="IPR046096">
    <property type="entry name" value="DUF6114"/>
</dbReference>
<reference evidence="3 4" key="1">
    <citation type="submission" date="2018-02" db="EMBL/GenBank/DDBJ databases">
        <title>Genomic Encyclopedia of Archaeal and Bacterial Type Strains, Phase II (KMG-II): from individual species to whole genera.</title>
        <authorList>
            <person name="Goeker M."/>
        </authorList>
    </citation>
    <scope>NUCLEOTIDE SEQUENCE [LARGE SCALE GENOMIC DNA]</scope>
    <source>
        <strain evidence="3 4">YU 961-1</strain>
    </source>
</reference>
<keyword evidence="2" id="KW-0472">Membrane</keyword>
<feature type="transmembrane region" description="Helical" evidence="2">
    <location>
        <begin position="16"/>
        <end position="36"/>
    </location>
</feature>
<feature type="transmembrane region" description="Helical" evidence="2">
    <location>
        <begin position="95"/>
        <end position="113"/>
    </location>
</feature>
<protein>
    <submittedName>
        <fullName evidence="3">Uncharacterized protein</fullName>
    </submittedName>
</protein>
<dbReference type="EMBL" id="PTIX01000041">
    <property type="protein sequence ID" value="PPK61460.1"/>
    <property type="molecule type" value="Genomic_DNA"/>
</dbReference>
<gene>
    <name evidence="3" type="ORF">CLV40_14110</name>
</gene>
<keyword evidence="2" id="KW-1133">Transmembrane helix</keyword>
<dbReference type="Pfam" id="PF19609">
    <property type="entry name" value="DUF6114"/>
    <property type="match status" value="1"/>
</dbReference>
<accession>A0A2S6GBJ0</accession>
<feature type="transmembrane region" description="Helical" evidence="2">
    <location>
        <begin position="42"/>
        <end position="66"/>
    </location>
</feature>
<dbReference type="RefSeq" id="WP_181043959.1">
    <property type="nucleotide sequence ID" value="NZ_CP154825.1"/>
</dbReference>
<evidence type="ECO:0000313" key="4">
    <source>
        <dbReference type="Proteomes" id="UP000239203"/>
    </source>
</evidence>
<feature type="region of interest" description="Disordered" evidence="1">
    <location>
        <begin position="111"/>
        <end position="145"/>
    </location>
</feature>